<dbReference type="EMBL" id="PVWO01000259">
    <property type="protein sequence ID" value="PSB54434.1"/>
    <property type="molecule type" value="Genomic_DNA"/>
</dbReference>
<evidence type="ECO:0000256" key="1">
    <source>
        <dbReference type="ARBA" id="ARBA00012928"/>
    </source>
</evidence>
<accession>A0A2T1GAX7</accession>
<dbReference type="PANTHER" id="PTHR11085:SF4">
    <property type="entry name" value="NAD-DEPENDENT PROTEIN DEACYLASE"/>
    <property type="match status" value="1"/>
</dbReference>
<dbReference type="Gene3D" id="3.30.1600.10">
    <property type="entry name" value="SIR2/SIRT2 'Small Domain"/>
    <property type="match status" value="1"/>
</dbReference>
<comment type="caution">
    <text evidence="4">Lacks conserved residue(s) required for the propagation of feature annotation.</text>
</comment>
<dbReference type="SUPFAM" id="SSF52467">
    <property type="entry name" value="DHS-like NAD/FAD-binding domain"/>
    <property type="match status" value="1"/>
</dbReference>
<proteinExistence type="predicted"/>
<name>A0A2T1GAX7_9CYAN</name>
<evidence type="ECO:0000256" key="2">
    <source>
        <dbReference type="ARBA" id="ARBA00022679"/>
    </source>
</evidence>
<evidence type="ECO:0000313" key="6">
    <source>
        <dbReference type="EMBL" id="PSB54434.1"/>
    </source>
</evidence>
<dbReference type="Pfam" id="PF02146">
    <property type="entry name" value="SIR2"/>
    <property type="match status" value="1"/>
</dbReference>
<evidence type="ECO:0000259" key="5">
    <source>
        <dbReference type="PROSITE" id="PS50305"/>
    </source>
</evidence>
<dbReference type="InterPro" id="IPR026590">
    <property type="entry name" value="Ssirtuin_cat_dom"/>
</dbReference>
<dbReference type="InterPro" id="IPR026591">
    <property type="entry name" value="Sirtuin_cat_small_dom_sf"/>
</dbReference>
<dbReference type="GO" id="GO:0017136">
    <property type="term" value="F:histone deacetylase activity, NAD-dependent"/>
    <property type="evidence" value="ECO:0007669"/>
    <property type="project" value="TreeGrafter"/>
</dbReference>
<feature type="domain" description="Deacetylase sirtuin-type" evidence="5">
    <location>
        <begin position="1"/>
        <end position="238"/>
    </location>
</feature>
<dbReference type="Proteomes" id="UP000238937">
    <property type="component" value="Unassembled WGS sequence"/>
</dbReference>
<dbReference type="InterPro" id="IPR050134">
    <property type="entry name" value="NAD-dep_sirtuin_deacylases"/>
</dbReference>
<dbReference type="InterPro" id="IPR029035">
    <property type="entry name" value="DHS-like_NAD/FAD-binding_dom"/>
</dbReference>
<dbReference type="PANTHER" id="PTHR11085">
    <property type="entry name" value="NAD-DEPENDENT PROTEIN DEACYLASE SIRTUIN-5, MITOCHONDRIAL-RELATED"/>
    <property type="match status" value="1"/>
</dbReference>
<evidence type="ECO:0000313" key="7">
    <source>
        <dbReference type="Proteomes" id="UP000238937"/>
    </source>
</evidence>
<comment type="caution">
    <text evidence="6">The sequence shown here is derived from an EMBL/GenBank/DDBJ whole genome shotgun (WGS) entry which is preliminary data.</text>
</comment>
<keyword evidence="3" id="KW-0520">NAD</keyword>
<keyword evidence="2" id="KW-0808">Transferase</keyword>
<dbReference type="Gene3D" id="3.40.50.1220">
    <property type="entry name" value="TPP-binding domain"/>
    <property type="match status" value="1"/>
</dbReference>
<gene>
    <name evidence="6" type="ORF">C7B77_18175</name>
</gene>
<dbReference type="PROSITE" id="PS50305">
    <property type="entry name" value="SIRTUIN"/>
    <property type="match status" value="1"/>
</dbReference>
<organism evidence="6 7">
    <name type="scientific">Chamaesiphon polymorphus CCALA 037</name>
    <dbReference type="NCBI Taxonomy" id="2107692"/>
    <lineage>
        <taxon>Bacteria</taxon>
        <taxon>Bacillati</taxon>
        <taxon>Cyanobacteriota</taxon>
        <taxon>Cyanophyceae</taxon>
        <taxon>Gomontiellales</taxon>
        <taxon>Chamaesiphonaceae</taxon>
        <taxon>Chamaesiphon</taxon>
    </lineage>
</organism>
<dbReference type="OrthoDB" id="9800582at2"/>
<sequence>MSQPIDPNRVVIFSGAGISAESGLTTFRDGDGLWNRYKIEDVATPSAWEANPEIVLQFYNERRIQAAKAQPNAAHLAIAELEAKYEVIVVTQNIDDLHERAGSSHIIHVHGEITKARSSIDSSLIYPIGDRQIQLGDKCDRDSQLRPHVVWFGEDIQNFEVARAAFKTAGKVLVIGTSLSVYPAASLLNKARFHAEKLLVSLEIDKKPFGYSCWQEKASIAIPNIVRRWLEGQYLGRSRH</sequence>
<dbReference type="AlphaFoldDB" id="A0A2T1GAX7"/>
<dbReference type="RefSeq" id="WP_106307930.1">
    <property type="nucleotide sequence ID" value="NZ_PVWO01000259.1"/>
</dbReference>
<dbReference type="GO" id="GO:0070403">
    <property type="term" value="F:NAD+ binding"/>
    <property type="evidence" value="ECO:0007669"/>
    <property type="project" value="InterPro"/>
</dbReference>
<dbReference type="EC" id="2.3.1.286" evidence="1"/>
<evidence type="ECO:0000256" key="4">
    <source>
        <dbReference type="PROSITE-ProRule" id="PRU00236"/>
    </source>
</evidence>
<reference evidence="6 7" key="1">
    <citation type="submission" date="2018-03" db="EMBL/GenBank/DDBJ databases">
        <title>The ancient ancestry and fast evolution of plastids.</title>
        <authorList>
            <person name="Moore K.R."/>
            <person name="Magnabosco C."/>
            <person name="Momper L."/>
            <person name="Gold D.A."/>
            <person name="Bosak T."/>
            <person name="Fournier G.P."/>
        </authorList>
    </citation>
    <scope>NUCLEOTIDE SEQUENCE [LARGE SCALE GENOMIC DNA]</scope>
    <source>
        <strain evidence="6 7">CCALA 037</strain>
    </source>
</reference>
<protein>
    <recommendedName>
        <fullName evidence="1">protein acetyllysine N-acetyltransferase</fullName>
        <ecNumber evidence="1">2.3.1.286</ecNumber>
    </recommendedName>
</protein>
<keyword evidence="7" id="KW-1185">Reference proteome</keyword>
<dbReference type="InterPro" id="IPR003000">
    <property type="entry name" value="Sirtuin"/>
</dbReference>
<evidence type="ECO:0000256" key="3">
    <source>
        <dbReference type="ARBA" id="ARBA00023027"/>
    </source>
</evidence>